<protein>
    <submittedName>
        <fullName evidence="2">Uncharacterized protein</fullName>
    </submittedName>
</protein>
<evidence type="ECO:0000256" key="1">
    <source>
        <dbReference type="SAM" id="MobiDB-lite"/>
    </source>
</evidence>
<accession>A0A8K0W5B2</accession>
<dbReference type="EMBL" id="JAGMVJ010000001">
    <property type="protein sequence ID" value="KAH7095020.1"/>
    <property type="molecule type" value="Genomic_DNA"/>
</dbReference>
<keyword evidence="3" id="KW-1185">Reference proteome</keyword>
<organism evidence="2 3">
    <name type="scientific">Paraphoma chrysanthemicola</name>
    <dbReference type="NCBI Taxonomy" id="798071"/>
    <lineage>
        <taxon>Eukaryota</taxon>
        <taxon>Fungi</taxon>
        <taxon>Dikarya</taxon>
        <taxon>Ascomycota</taxon>
        <taxon>Pezizomycotina</taxon>
        <taxon>Dothideomycetes</taxon>
        <taxon>Pleosporomycetidae</taxon>
        <taxon>Pleosporales</taxon>
        <taxon>Pleosporineae</taxon>
        <taxon>Phaeosphaeriaceae</taxon>
        <taxon>Paraphoma</taxon>
    </lineage>
</organism>
<proteinExistence type="predicted"/>
<feature type="region of interest" description="Disordered" evidence="1">
    <location>
        <begin position="117"/>
        <end position="221"/>
    </location>
</feature>
<gene>
    <name evidence="2" type="ORF">FB567DRAFT_18172</name>
</gene>
<reference evidence="2" key="1">
    <citation type="journal article" date="2021" name="Nat. Commun.">
        <title>Genetic determinants of endophytism in the Arabidopsis root mycobiome.</title>
        <authorList>
            <person name="Mesny F."/>
            <person name="Miyauchi S."/>
            <person name="Thiergart T."/>
            <person name="Pickel B."/>
            <person name="Atanasova L."/>
            <person name="Karlsson M."/>
            <person name="Huettel B."/>
            <person name="Barry K.W."/>
            <person name="Haridas S."/>
            <person name="Chen C."/>
            <person name="Bauer D."/>
            <person name="Andreopoulos W."/>
            <person name="Pangilinan J."/>
            <person name="LaButti K."/>
            <person name="Riley R."/>
            <person name="Lipzen A."/>
            <person name="Clum A."/>
            <person name="Drula E."/>
            <person name="Henrissat B."/>
            <person name="Kohler A."/>
            <person name="Grigoriev I.V."/>
            <person name="Martin F.M."/>
            <person name="Hacquard S."/>
        </authorList>
    </citation>
    <scope>NUCLEOTIDE SEQUENCE</scope>
    <source>
        <strain evidence="2">MPI-SDFR-AT-0120</strain>
    </source>
</reference>
<name>A0A8K0W5B2_9PLEO</name>
<feature type="compositionally biased region" description="Basic residues" evidence="1">
    <location>
        <begin position="210"/>
        <end position="221"/>
    </location>
</feature>
<dbReference type="Proteomes" id="UP000813461">
    <property type="component" value="Unassembled WGS sequence"/>
</dbReference>
<dbReference type="AlphaFoldDB" id="A0A8K0W5B2"/>
<sequence length="221" mass="24340">MITSCVWTLRGAHGYKRKCAGVLLPPELAPTTQFRLGSLEQKRKARLTLTHEENSGPTGAISNHANNTCERDGNAPVYGIWFMEINKTLCSETVFVYGLGKWADLFLITCHSSQVHQGVPSPPSIGSTSPNPSPRPPKPALSLVPRPPSFSIHHHQTAPAPGPPALAPGNMQPSFSRHESMSLPQDPVHNTFSHASSQRLITGLDESRRAHPRRHTRYQRR</sequence>
<comment type="caution">
    <text evidence="2">The sequence shown here is derived from an EMBL/GenBank/DDBJ whole genome shotgun (WGS) entry which is preliminary data.</text>
</comment>
<evidence type="ECO:0000313" key="3">
    <source>
        <dbReference type="Proteomes" id="UP000813461"/>
    </source>
</evidence>
<evidence type="ECO:0000313" key="2">
    <source>
        <dbReference type="EMBL" id="KAH7095020.1"/>
    </source>
</evidence>
<feature type="compositionally biased region" description="Polar residues" evidence="1">
    <location>
        <begin position="188"/>
        <end position="200"/>
    </location>
</feature>